<dbReference type="InterPro" id="IPR003760">
    <property type="entry name" value="PnrA-like"/>
</dbReference>
<evidence type="ECO:0000256" key="1">
    <source>
        <dbReference type="ARBA" id="ARBA00022729"/>
    </source>
</evidence>
<keyword evidence="4" id="KW-0238">DNA-binding</keyword>
<dbReference type="PANTHER" id="PTHR43208">
    <property type="entry name" value="ABC TRANSPORTER SUBSTRATE-BINDING PROTEIN"/>
    <property type="match status" value="1"/>
</dbReference>
<dbReference type="InterPro" id="IPR052910">
    <property type="entry name" value="ABC-Purine-Binding"/>
</dbReference>
<dbReference type="Gene3D" id="3.40.50.2300">
    <property type="match status" value="2"/>
</dbReference>
<protein>
    <submittedName>
        <fullName evidence="4">DNA-binding protein</fullName>
    </submittedName>
</protein>
<comment type="caution">
    <text evidence="4">The sequence shown here is derived from an EMBL/GenBank/DDBJ whole genome shotgun (WGS) entry which is preliminary data.</text>
</comment>
<organism evidence="4 5">
    <name type="scientific">Thalassospira profundimaris</name>
    <dbReference type="NCBI Taxonomy" id="502049"/>
    <lineage>
        <taxon>Bacteria</taxon>
        <taxon>Pseudomonadati</taxon>
        <taxon>Pseudomonadota</taxon>
        <taxon>Alphaproteobacteria</taxon>
        <taxon>Rhodospirillales</taxon>
        <taxon>Thalassospiraceae</taxon>
        <taxon>Thalassospira</taxon>
    </lineage>
</organism>
<dbReference type="GO" id="GO:0005886">
    <property type="term" value="C:plasma membrane"/>
    <property type="evidence" value="ECO:0007669"/>
    <property type="project" value="InterPro"/>
</dbReference>
<dbReference type="Pfam" id="PF02608">
    <property type="entry name" value="Bmp"/>
    <property type="match status" value="1"/>
</dbReference>
<reference evidence="4 5" key="1">
    <citation type="submission" date="2014-07" db="EMBL/GenBank/DDBJ databases">
        <title>Draft genome sequence of Thalassospira profundimaris 35.</title>
        <authorList>
            <person name="Lai Q."/>
            <person name="Shao Z."/>
        </authorList>
    </citation>
    <scope>NUCLEOTIDE SEQUENCE [LARGE SCALE GENOMIC DNA]</scope>
    <source>
        <strain evidence="4 5">35</strain>
    </source>
</reference>
<dbReference type="CDD" id="cd19963">
    <property type="entry name" value="PBP1_BMP-like"/>
    <property type="match status" value="1"/>
</dbReference>
<dbReference type="RefSeq" id="WP_114101241.1">
    <property type="nucleotide sequence ID" value="NZ_JPWF01000002.1"/>
</dbReference>
<proteinExistence type="predicted"/>
<dbReference type="OrthoDB" id="9781639at2"/>
<keyword evidence="1 2" id="KW-0732">Signal</keyword>
<feature type="signal peptide" evidence="2">
    <location>
        <begin position="1"/>
        <end position="23"/>
    </location>
</feature>
<dbReference type="GO" id="GO:0003677">
    <property type="term" value="F:DNA binding"/>
    <property type="evidence" value="ECO:0007669"/>
    <property type="project" value="UniProtKB-KW"/>
</dbReference>
<sequence>MKRTIAAVAAVGALATGMGAAQAEDVKVGFVYVGPIGDHGWSYRHDIGRQAIVAETGAETSFVESVPEGADAERVIRQMAQTGHNLIFTTSFGYMNPTEKVAKQFPNVKFEHATGYKRADNLSTYAARFYEGRYVAGVIAGKMTKSNIVGYVGSFPIPEVVRGINSFMMGAWSVNPDVKVKIVWANTWYDPGKEGDAAKALIDQGADIMVQHTDSPAPLQVAENRGVLGFGQASDMIKFAPKAQLTAIVDNWDKYYVARAKAVADGTWTSTDTWGGIDSGMVDMAPYTNMPDDVKALAEATEAKIASGEFHPFTGPIYDQAGELRVKEGELADDGMLLGMDWYIKGIDAELPK</sequence>
<feature type="domain" description="ABC transporter substrate-binding protein PnrA-like" evidence="3">
    <location>
        <begin position="26"/>
        <end position="295"/>
    </location>
</feature>
<evidence type="ECO:0000313" key="5">
    <source>
        <dbReference type="Proteomes" id="UP000253226"/>
    </source>
</evidence>
<dbReference type="Proteomes" id="UP000253226">
    <property type="component" value="Unassembled WGS sequence"/>
</dbReference>
<dbReference type="EMBL" id="JPWF01000002">
    <property type="protein sequence ID" value="RCK39153.1"/>
    <property type="molecule type" value="Genomic_DNA"/>
</dbReference>
<name>A0A367WCJ4_9PROT</name>
<dbReference type="PANTHER" id="PTHR43208:SF1">
    <property type="entry name" value="ABC TRANSPORTER SUBSTRATE-BINDING PROTEIN"/>
    <property type="match status" value="1"/>
</dbReference>
<evidence type="ECO:0000259" key="3">
    <source>
        <dbReference type="Pfam" id="PF02608"/>
    </source>
</evidence>
<dbReference type="AlphaFoldDB" id="A0A367WCJ4"/>
<evidence type="ECO:0000313" key="4">
    <source>
        <dbReference type="EMBL" id="RCK39153.1"/>
    </source>
</evidence>
<gene>
    <name evidence="4" type="ORF">TH19_05070</name>
</gene>
<accession>A0A367WCJ4</accession>
<evidence type="ECO:0000256" key="2">
    <source>
        <dbReference type="SAM" id="SignalP"/>
    </source>
</evidence>
<feature type="chain" id="PRO_5016620013" evidence="2">
    <location>
        <begin position="24"/>
        <end position="353"/>
    </location>
</feature>